<evidence type="ECO:0008006" key="4">
    <source>
        <dbReference type="Google" id="ProtNLM"/>
    </source>
</evidence>
<proteinExistence type="predicted"/>
<reference evidence="2 3" key="1">
    <citation type="submission" date="2016-10" db="EMBL/GenBank/DDBJ databases">
        <authorList>
            <person name="de Groot N.N."/>
        </authorList>
    </citation>
    <scope>NUCLEOTIDE SEQUENCE [LARGE SCALE GENOMIC DNA]</scope>
    <source>
        <strain evidence="2 3">LMG 2247</strain>
    </source>
</reference>
<evidence type="ECO:0000313" key="3">
    <source>
        <dbReference type="Proteomes" id="UP000199706"/>
    </source>
</evidence>
<evidence type="ECO:0000313" key="2">
    <source>
        <dbReference type="EMBL" id="SDH56956.1"/>
    </source>
</evidence>
<dbReference type="EMBL" id="FNCJ01000011">
    <property type="protein sequence ID" value="SDH56956.1"/>
    <property type="molecule type" value="Genomic_DNA"/>
</dbReference>
<gene>
    <name evidence="2" type="ORF">SAMN05216466_11124</name>
</gene>
<protein>
    <recommendedName>
        <fullName evidence="4">Lipoprotein</fullName>
    </recommendedName>
</protein>
<accession>A0A1G8DH10</accession>
<dbReference type="AlphaFoldDB" id="A0A1G8DH10"/>
<sequence>MKATATYSALHGEPSQKRLWVASSFAIACIFPMPIAKGILQNVAASRAAQYQPSTPRPLGAHGRGRSTDREMQKSNNSSARWADRAPRASAISFVSSFVAVAVLASASLSGCSSVYSESATTGAGIAGAAIASKVTRNATVATGIGLGVVAAAQAGVQYSERVVHRNTQDGIARIAGPLDVGAVAPWSVTHSVPIEDDEHGRVTVSRTISTGALDCKEIVFSVDADATKDKPASSAFYVASICRDGTAWKWASAEPATERWGALQ</sequence>
<name>A0A1G8DH10_9BURK</name>
<dbReference type="PROSITE" id="PS51257">
    <property type="entry name" value="PROKAR_LIPOPROTEIN"/>
    <property type="match status" value="1"/>
</dbReference>
<feature type="region of interest" description="Disordered" evidence="1">
    <location>
        <begin position="51"/>
        <end position="82"/>
    </location>
</feature>
<organism evidence="2 3">
    <name type="scientific">Paraburkholderia phenazinium</name>
    <dbReference type="NCBI Taxonomy" id="60549"/>
    <lineage>
        <taxon>Bacteria</taxon>
        <taxon>Pseudomonadati</taxon>
        <taxon>Pseudomonadota</taxon>
        <taxon>Betaproteobacteria</taxon>
        <taxon>Burkholderiales</taxon>
        <taxon>Burkholderiaceae</taxon>
        <taxon>Paraburkholderia</taxon>
    </lineage>
</organism>
<evidence type="ECO:0000256" key="1">
    <source>
        <dbReference type="SAM" id="MobiDB-lite"/>
    </source>
</evidence>
<dbReference type="Proteomes" id="UP000199706">
    <property type="component" value="Unassembled WGS sequence"/>
</dbReference>